<accession>A0ABR1ZIT9</accession>
<proteinExistence type="predicted"/>
<sequence length="128" mass="14273">MASNPTKMSRDPVKTSQKAMVIPSVDGQDTTFSIVGKYGESLDQSDSKGAKSHLTLRKHLKENMKYGPKVRKPTKIHPFNQPVLIEWAQNVANQLYNDGVKDDLGQIILQEDVGQLSMMPYSSNEVIL</sequence>
<gene>
    <name evidence="1" type="ORF">V6N12_009204</name>
</gene>
<keyword evidence="2" id="KW-1185">Reference proteome</keyword>
<evidence type="ECO:0000313" key="1">
    <source>
        <dbReference type="EMBL" id="KAK8480116.1"/>
    </source>
</evidence>
<evidence type="ECO:0000313" key="2">
    <source>
        <dbReference type="Proteomes" id="UP001472677"/>
    </source>
</evidence>
<dbReference type="Proteomes" id="UP001472677">
    <property type="component" value="Unassembled WGS sequence"/>
</dbReference>
<name>A0ABR1ZIT9_9ROSI</name>
<dbReference type="EMBL" id="JBBPBM010002111">
    <property type="protein sequence ID" value="KAK8480116.1"/>
    <property type="molecule type" value="Genomic_DNA"/>
</dbReference>
<protein>
    <submittedName>
        <fullName evidence="1">Uncharacterized protein</fullName>
    </submittedName>
</protein>
<comment type="caution">
    <text evidence="1">The sequence shown here is derived from an EMBL/GenBank/DDBJ whole genome shotgun (WGS) entry which is preliminary data.</text>
</comment>
<reference evidence="1 2" key="1">
    <citation type="journal article" date="2024" name="G3 (Bethesda)">
        <title>Genome assembly of Hibiscus sabdariffa L. provides insights into metabolisms of medicinal natural products.</title>
        <authorList>
            <person name="Kim T."/>
        </authorList>
    </citation>
    <scope>NUCLEOTIDE SEQUENCE [LARGE SCALE GENOMIC DNA]</scope>
    <source>
        <strain evidence="1">TK-2024</strain>
        <tissue evidence="1">Old leaves</tissue>
    </source>
</reference>
<organism evidence="1 2">
    <name type="scientific">Hibiscus sabdariffa</name>
    <name type="common">roselle</name>
    <dbReference type="NCBI Taxonomy" id="183260"/>
    <lineage>
        <taxon>Eukaryota</taxon>
        <taxon>Viridiplantae</taxon>
        <taxon>Streptophyta</taxon>
        <taxon>Embryophyta</taxon>
        <taxon>Tracheophyta</taxon>
        <taxon>Spermatophyta</taxon>
        <taxon>Magnoliopsida</taxon>
        <taxon>eudicotyledons</taxon>
        <taxon>Gunneridae</taxon>
        <taxon>Pentapetalae</taxon>
        <taxon>rosids</taxon>
        <taxon>malvids</taxon>
        <taxon>Malvales</taxon>
        <taxon>Malvaceae</taxon>
        <taxon>Malvoideae</taxon>
        <taxon>Hibiscus</taxon>
    </lineage>
</organism>